<accession>A0A0A1UMC8</accession>
<organism evidence="1 2">
    <name type="scientific">Rhizoctonia solani AG-3 Rhs1AP</name>
    <dbReference type="NCBI Taxonomy" id="1086054"/>
    <lineage>
        <taxon>Eukaryota</taxon>
        <taxon>Fungi</taxon>
        <taxon>Dikarya</taxon>
        <taxon>Basidiomycota</taxon>
        <taxon>Agaricomycotina</taxon>
        <taxon>Agaricomycetes</taxon>
        <taxon>Cantharellales</taxon>
        <taxon>Ceratobasidiaceae</taxon>
        <taxon>Rhizoctonia</taxon>
    </lineage>
</organism>
<evidence type="ECO:0008006" key="3">
    <source>
        <dbReference type="Google" id="ProtNLM"/>
    </source>
</evidence>
<protein>
    <recommendedName>
        <fullName evidence="3">Chitin-binding type-2 domain-containing protein</fullName>
    </recommendedName>
</protein>
<feature type="non-terminal residue" evidence="1">
    <location>
        <position position="67"/>
    </location>
</feature>
<name>A0A0A1UMC8_9AGAM</name>
<dbReference type="EMBL" id="JATN01000321">
    <property type="protein sequence ID" value="EUC59843.1"/>
    <property type="molecule type" value="Genomic_DNA"/>
</dbReference>
<comment type="caution">
    <text evidence="1">The sequence shown here is derived from an EMBL/GenBank/DDBJ whole genome shotgun (WGS) entry which is preliminary data.</text>
</comment>
<dbReference type="AlphaFoldDB" id="A0A0A1UMC8"/>
<evidence type="ECO:0000313" key="2">
    <source>
        <dbReference type="Proteomes" id="UP000030108"/>
    </source>
</evidence>
<evidence type="ECO:0000313" key="1">
    <source>
        <dbReference type="EMBL" id="EUC59843.1"/>
    </source>
</evidence>
<reference evidence="2" key="1">
    <citation type="journal article" date="2014" name="Genome Announc.">
        <title>Draft genome sequence of the plant-pathogenic soil fungus Rhizoctonia solani anastomosis group 3 strain Rhs1AP.</title>
        <authorList>
            <person name="Cubeta M.A."/>
            <person name="Thomas E."/>
            <person name="Dean R.A."/>
            <person name="Jabaji S."/>
            <person name="Neate S.M."/>
            <person name="Tavantzis S."/>
            <person name="Toda T."/>
            <person name="Vilgalys R."/>
            <person name="Bharathan N."/>
            <person name="Fedorova-Abrams N."/>
            <person name="Pakala S.B."/>
            <person name="Pakala S.M."/>
            <person name="Zafar N."/>
            <person name="Joardar V."/>
            <person name="Losada L."/>
            <person name="Nierman W.C."/>
        </authorList>
    </citation>
    <scope>NUCLEOTIDE SEQUENCE [LARGE SCALE GENOMIC DNA]</scope>
    <source>
        <strain evidence="2">AG-3</strain>
    </source>
</reference>
<sequence>MGGSGLAAPPKVFAVIHYTCPEFWYWDQDLELCIPTAPQYLGTQCPDKHQWIKAHTACLYEPQAKIE</sequence>
<gene>
    <name evidence="1" type="ORF">RSOL_326010</name>
</gene>
<dbReference type="Proteomes" id="UP000030108">
    <property type="component" value="Unassembled WGS sequence"/>
</dbReference>
<proteinExistence type="predicted"/>